<reference evidence="2 3" key="1">
    <citation type="submission" date="2018-09" db="EMBL/GenBank/DDBJ databases">
        <title>Cohnella cavernae sp. nov., isolated from a karst cave.</title>
        <authorList>
            <person name="Zhu H."/>
        </authorList>
    </citation>
    <scope>NUCLEOTIDE SEQUENCE [LARGE SCALE GENOMIC DNA]</scope>
    <source>
        <strain evidence="2 3">K2E09-144</strain>
    </source>
</reference>
<evidence type="ECO:0000313" key="2">
    <source>
        <dbReference type="EMBL" id="RIE00903.1"/>
    </source>
</evidence>
<protein>
    <submittedName>
        <fullName evidence="2">Tyrosine-protein kinase family protein</fullName>
    </submittedName>
</protein>
<dbReference type="GO" id="GO:0016301">
    <property type="term" value="F:kinase activity"/>
    <property type="evidence" value="ECO:0007669"/>
    <property type="project" value="UniProtKB-KW"/>
</dbReference>
<evidence type="ECO:0000256" key="1">
    <source>
        <dbReference type="SAM" id="MobiDB-lite"/>
    </source>
</evidence>
<keyword evidence="2" id="KW-0808">Transferase</keyword>
<dbReference type="EMBL" id="QXJM01000042">
    <property type="protein sequence ID" value="RIE00903.1"/>
    <property type="molecule type" value="Genomic_DNA"/>
</dbReference>
<dbReference type="Pfam" id="PF13481">
    <property type="entry name" value="AAA_25"/>
    <property type="match status" value="1"/>
</dbReference>
<dbReference type="SUPFAM" id="SSF52540">
    <property type="entry name" value="P-loop containing nucleoside triphosphate hydrolases"/>
    <property type="match status" value="1"/>
</dbReference>
<evidence type="ECO:0000313" key="3">
    <source>
        <dbReference type="Proteomes" id="UP000266340"/>
    </source>
</evidence>
<feature type="compositionally biased region" description="Gly residues" evidence="1">
    <location>
        <begin position="456"/>
        <end position="466"/>
    </location>
</feature>
<keyword evidence="2" id="KW-0418">Kinase</keyword>
<name>A0A398CDW7_9BACL</name>
<dbReference type="AlphaFoldDB" id="A0A398CDW7"/>
<dbReference type="InterPro" id="IPR027417">
    <property type="entry name" value="P-loop_NTPase"/>
</dbReference>
<proteinExistence type="predicted"/>
<sequence>MNGVIGMRLFAGRWNGCHCRRGSEPALFNRTWLDVFCQSWYRNGTKNERKRKHRNRRAMREVAVLFCVPGEGGDMAVNVVIAIGNRDYAAKLSRYLREAEPEWETAAVTQQAALRRELASFGQVDLLAASPEFLADAGESKGSAAIRSRVALVEYQGQGGGARELSLYQPFPQLAAAIRSILLDNEIGCNREARAGTLTLGVFSASGGVGKSTIALNVVRQAAERGWRTFYLNMETLDPSGTLFGAGEPDRLSRLLYAMQAYPERFGEELGRAIKHQPTLRADYIDAPDHPGERMAMTSEQLEKLIQGIRDIGRYDIVVVDSDSGATDKHKRLQNCCDRVLWVVTDEWTSMVKAEQLHRYWQGEASGTPIGITYVLNKKIGELMNGWKLPGRGPDAVLPYIPQWKAIDQPGKWFLSPAFSGALEAVLDRLGLTEGGPPGASGRSREKEGSHSHGSHGSGGVVRGIG</sequence>
<gene>
    <name evidence="2" type="ORF">D3H35_25360</name>
</gene>
<keyword evidence="3" id="KW-1185">Reference proteome</keyword>
<accession>A0A398CDW7</accession>
<organism evidence="2 3">
    <name type="scientific">Cohnella faecalis</name>
    <dbReference type="NCBI Taxonomy" id="2315694"/>
    <lineage>
        <taxon>Bacteria</taxon>
        <taxon>Bacillati</taxon>
        <taxon>Bacillota</taxon>
        <taxon>Bacilli</taxon>
        <taxon>Bacillales</taxon>
        <taxon>Paenibacillaceae</taxon>
        <taxon>Cohnella</taxon>
    </lineage>
</organism>
<dbReference type="Gene3D" id="3.40.50.10850">
    <property type="entry name" value="Ntrc-like two-domain protein"/>
    <property type="match status" value="1"/>
</dbReference>
<dbReference type="Gene3D" id="3.40.50.300">
    <property type="entry name" value="P-loop containing nucleotide triphosphate hydrolases"/>
    <property type="match status" value="1"/>
</dbReference>
<comment type="caution">
    <text evidence="2">The sequence shown here is derived from an EMBL/GenBank/DDBJ whole genome shotgun (WGS) entry which is preliminary data.</text>
</comment>
<feature type="region of interest" description="Disordered" evidence="1">
    <location>
        <begin position="433"/>
        <end position="466"/>
    </location>
</feature>
<dbReference type="Proteomes" id="UP000266340">
    <property type="component" value="Unassembled WGS sequence"/>
</dbReference>